<evidence type="ECO:0000259" key="6">
    <source>
        <dbReference type="PROSITE" id="PS50835"/>
    </source>
</evidence>
<dbReference type="InterPro" id="IPR013783">
    <property type="entry name" value="Ig-like_fold"/>
</dbReference>
<keyword evidence="4" id="KW-1015">Disulfide bond</keyword>
<proteinExistence type="inferred from homology"/>
<dbReference type="InterPro" id="IPR003599">
    <property type="entry name" value="Ig_sub"/>
</dbReference>
<dbReference type="InterPro" id="IPR036179">
    <property type="entry name" value="Ig-like_dom_sf"/>
</dbReference>
<dbReference type="EMBL" id="CALNXJ010000097">
    <property type="protein sequence ID" value="CAH3163878.1"/>
    <property type="molecule type" value="Genomic_DNA"/>
</dbReference>
<dbReference type="SUPFAM" id="SSF48726">
    <property type="entry name" value="Immunoglobulin"/>
    <property type="match status" value="1"/>
</dbReference>
<evidence type="ECO:0000256" key="2">
    <source>
        <dbReference type="ARBA" id="ARBA00022729"/>
    </source>
</evidence>
<name>A0AAU9Y030_9CNID</name>
<dbReference type="GO" id="GO:0008046">
    <property type="term" value="F:axon guidance receptor activity"/>
    <property type="evidence" value="ECO:0007669"/>
    <property type="project" value="TreeGrafter"/>
</dbReference>
<dbReference type="AlphaFoldDB" id="A0AAU9Y030"/>
<dbReference type="Pfam" id="PF07679">
    <property type="entry name" value="I-set"/>
    <property type="match status" value="1"/>
</dbReference>
<protein>
    <recommendedName>
        <fullName evidence="6">Ig-like domain-containing protein</fullName>
    </recommendedName>
</protein>
<dbReference type="PROSITE" id="PS50835">
    <property type="entry name" value="IG_LIKE"/>
    <property type="match status" value="1"/>
</dbReference>
<dbReference type="InterPro" id="IPR013098">
    <property type="entry name" value="Ig_I-set"/>
</dbReference>
<keyword evidence="2" id="KW-0732">Signal</keyword>
<keyword evidence="8" id="KW-1185">Reference proteome</keyword>
<evidence type="ECO:0000313" key="7">
    <source>
        <dbReference type="EMBL" id="CAH3163878.1"/>
    </source>
</evidence>
<dbReference type="PANTHER" id="PTHR45080:SF8">
    <property type="entry name" value="IG-LIKE DOMAIN-CONTAINING PROTEIN"/>
    <property type="match status" value="1"/>
</dbReference>
<evidence type="ECO:0000256" key="4">
    <source>
        <dbReference type="ARBA" id="ARBA00023157"/>
    </source>
</evidence>
<comment type="caution">
    <text evidence="7">The sequence shown here is derived from an EMBL/GenBank/DDBJ whole genome shotgun (WGS) entry which is preliminary data.</text>
</comment>
<dbReference type="Gene3D" id="2.60.40.10">
    <property type="entry name" value="Immunoglobulins"/>
    <property type="match status" value="1"/>
</dbReference>
<evidence type="ECO:0000256" key="1">
    <source>
        <dbReference type="ARBA" id="ARBA00009588"/>
    </source>
</evidence>
<dbReference type="GO" id="GO:0043025">
    <property type="term" value="C:neuronal cell body"/>
    <property type="evidence" value="ECO:0007669"/>
    <property type="project" value="TreeGrafter"/>
</dbReference>
<dbReference type="InterPro" id="IPR050958">
    <property type="entry name" value="Cell_Adh-Cytoskel_Orgn"/>
</dbReference>
<evidence type="ECO:0000256" key="3">
    <source>
        <dbReference type="ARBA" id="ARBA00022737"/>
    </source>
</evidence>
<dbReference type="SMART" id="SM00409">
    <property type="entry name" value="IG"/>
    <property type="match status" value="1"/>
</dbReference>
<dbReference type="SMART" id="SM00408">
    <property type="entry name" value="IGc2"/>
    <property type="match status" value="1"/>
</dbReference>
<dbReference type="Proteomes" id="UP001159428">
    <property type="component" value="Unassembled WGS sequence"/>
</dbReference>
<dbReference type="GO" id="GO:0005886">
    <property type="term" value="C:plasma membrane"/>
    <property type="evidence" value="ECO:0007669"/>
    <property type="project" value="TreeGrafter"/>
</dbReference>
<reference evidence="7 8" key="1">
    <citation type="submission" date="2022-05" db="EMBL/GenBank/DDBJ databases">
        <authorList>
            <consortium name="Genoscope - CEA"/>
            <person name="William W."/>
        </authorList>
    </citation>
    <scope>NUCLEOTIDE SEQUENCE [LARGE SCALE GENOMIC DNA]</scope>
</reference>
<dbReference type="GO" id="GO:0030424">
    <property type="term" value="C:axon"/>
    <property type="evidence" value="ECO:0007669"/>
    <property type="project" value="TreeGrafter"/>
</dbReference>
<dbReference type="GO" id="GO:0007156">
    <property type="term" value="P:homophilic cell adhesion via plasma membrane adhesion molecules"/>
    <property type="evidence" value="ECO:0007669"/>
    <property type="project" value="TreeGrafter"/>
</dbReference>
<evidence type="ECO:0000256" key="5">
    <source>
        <dbReference type="ARBA" id="ARBA00023180"/>
    </source>
</evidence>
<dbReference type="InterPro" id="IPR007110">
    <property type="entry name" value="Ig-like_dom"/>
</dbReference>
<keyword evidence="3" id="KW-0677">Repeat</keyword>
<sequence length="168" mass="18558">MTFQIGSNVVVNKFLGAFFMANSYQGRLHANITNSYTSITLLGVKRSEMGSFTLKISSQPNMVSTSTTVEISVLYQPEIVLHPLNATKVEGENITWSCNATGNPEPNISWIFYGSHINTTYNPRIAFSKGRQKMTITSIIRMDSGEYQCMATNMLGNVSSRVATLDVL</sequence>
<gene>
    <name evidence="7" type="ORF">PMEA_00035759</name>
</gene>
<feature type="domain" description="Ig-like" evidence="6">
    <location>
        <begin position="77"/>
        <end position="166"/>
    </location>
</feature>
<dbReference type="PANTHER" id="PTHR45080">
    <property type="entry name" value="CONTACTIN 5"/>
    <property type="match status" value="1"/>
</dbReference>
<comment type="similarity">
    <text evidence="1">Belongs to the immunoglobulin superfamily. DCC family.</text>
</comment>
<accession>A0AAU9Y030</accession>
<organism evidence="7 8">
    <name type="scientific">Pocillopora meandrina</name>
    <dbReference type="NCBI Taxonomy" id="46732"/>
    <lineage>
        <taxon>Eukaryota</taxon>
        <taxon>Metazoa</taxon>
        <taxon>Cnidaria</taxon>
        <taxon>Anthozoa</taxon>
        <taxon>Hexacorallia</taxon>
        <taxon>Scleractinia</taxon>
        <taxon>Astrocoeniina</taxon>
        <taxon>Pocilloporidae</taxon>
        <taxon>Pocillopora</taxon>
    </lineage>
</organism>
<dbReference type="InterPro" id="IPR003598">
    <property type="entry name" value="Ig_sub2"/>
</dbReference>
<evidence type="ECO:0000313" key="8">
    <source>
        <dbReference type="Proteomes" id="UP001159428"/>
    </source>
</evidence>
<dbReference type="FunFam" id="2.60.40.10:FF:000299">
    <property type="entry name" value="protogenin isoform X2"/>
    <property type="match status" value="1"/>
</dbReference>
<dbReference type="GO" id="GO:0050808">
    <property type="term" value="P:synapse organization"/>
    <property type="evidence" value="ECO:0007669"/>
    <property type="project" value="TreeGrafter"/>
</dbReference>
<keyword evidence="5" id="KW-0325">Glycoprotein</keyword>